<evidence type="ECO:0000256" key="7">
    <source>
        <dbReference type="ARBA" id="ARBA00023159"/>
    </source>
</evidence>
<feature type="region of interest" description="Disordered" evidence="13">
    <location>
        <begin position="285"/>
        <end position="315"/>
    </location>
</feature>
<feature type="region of interest" description="Disordered" evidence="13">
    <location>
        <begin position="460"/>
        <end position="490"/>
    </location>
</feature>
<evidence type="ECO:0000256" key="5">
    <source>
        <dbReference type="ARBA" id="ARBA00023016"/>
    </source>
</evidence>
<dbReference type="SMART" id="SM00415">
    <property type="entry name" value="HSF"/>
    <property type="match status" value="1"/>
</dbReference>
<evidence type="ECO:0000259" key="14">
    <source>
        <dbReference type="PROSITE" id="PS00434"/>
    </source>
</evidence>
<dbReference type="InterPro" id="IPR036390">
    <property type="entry name" value="WH_DNA-bd_sf"/>
</dbReference>
<accession>A0ABD1GB65</accession>
<keyword evidence="5" id="KW-0346">Stress response</keyword>
<dbReference type="EMBL" id="JBEAFC010000009">
    <property type="protein sequence ID" value="KAL1541365.1"/>
    <property type="molecule type" value="Genomic_DNA"/>
</dbReference>
<keyword evidence="4" id="KW-0805">Transcription regulation</keyword>
<dbReference type="GO" id="GO:0003677">
    <property type="term" value="F:DNA binding"/>
    <property type="evidence" value="ECO:0007669"/>
    <property type="project" value="UniProtKB-KW"/>
</dbReference>
<sequence>MGPDDTPRPRPLPMPCFTSGDEPPVLVPPPPVTAVFPTPPSLPFSTGSPFLEPPSFSPLLNFESFEAQFESKPDIGKELGGGESLVSAPQPLESLYETPIPPFLSKTFDLVDDPSLDKIIAWGARGDSFVVWDPVEFARMILPRNFKHNNFSSFVRQLNTYGFRKIDADKWEFANEGFLRGQRHLLKNVQRRKSLHPQHTGSSSGLSDEAGKVELGGEIERMRKERSMMMEEVVELQHQQRGTVKHMEMVNEKLQTAEKRQKQMVSFLGKIFQNPAFLTRFQQMRQQKNLPSPKTRKFVKHQAHESGTSESSPKRQIVNCQDELGDPFMPKQLSRSPMQDMMGDVPFEIDDTSLSEYARMYELLSDPDPSEAVLKGKGIVAGPDYFISFPEDFVEEKTTPEFSTAETQTMAVEEGLWSTGFGASAGMSSSTELWGNSYDMPEISDVWNIGSLQRAGSSGIDKWLNQDSPFSELDNEGQQNRDDYSKKLDP</sequence>
<evidence type="ECO:0000256" key="4">
    <source>
        <dbReference type="ARBA" id="ARBA00023015"/>
    </source>
</evidence>
<evidence type="ECO:0000256" key="9">
    <source>
        <dbReference type="ARBA" id="ARBA00023242"/>
    </source>
</evidence>
<keyword evidence="9" id="KW-0539">Nucleus</keyword>
<dbReference type="Gene3D" id="1.10.10.10">
    <property type="entry name" value="Winged helix-like DNA-binding domain superfamily/Winged helix DNA-binding domain"/>
    <property type="match status" value="1"/>
</dbReference>
<comment type="similarity">
    <text evidence="2 12">Belongs to the HSF family.</text>
</comment>
<feature type="region of interest" description="Disordered" evidence="13">
    <location>
        <begin position="1"/>
        <end position="24"/>
    </location>
</feature>
<feature type="compositionally biased region" description="Basic and acidic residues" evidence="13">
    <location>
        <begin position="479"/>
        <end position="490"/>
    </location>
</feature>
<evidence type="ECO:0000256" key="13">
    <source>
        <dbReference type="SAM" id="MobiDB-lite"/>
    </source>
</evidence>
<keyword evidence="6" id="KW-0238">DNA-binding</keyword>
<evidence type="ECO:0000256" key="3">
    <source>
        <dbReference type="ARBA" id="ARBA00022553"/>
    </source>
</evidence>
<dbReference type="Pfam" id="PF00447">
    <property type="entry name" value="HSF_DNA-bind"/>
    <property type="match status" value="1"/>
</dbReference>
<feature type="region of interest" description="Disordered" evidence="13">
    <location>
        <begin position="191"/>
        <end position="214"/>
    </location>
</feature>
<evidence type="ECO:0000256" key="1">
    <source>
        <dbReference type="ARBA" id="ARBA00004123"/>
    </source>
</evidence>
<proteinExistence type="inferred from homology"/>
<dbReference type="AlphaFoldDB" id="A0ABD1GB65"/>
<dbReference type="GO" id="GO:0005634">
    <property type="term" value="C:nucleus"/>
    <property type="evidence" value="ECO:0007669"/>
    <property type="project" value="UniProtKB-SubCell"/>
</dbReference>
<feature type="compositionally biased region" description="Polar residues" evidence="13">
    <location>
        <begin position="197"/>
        <end position="206"/>
    </location>
</feature>
<evidence type="ECO:0000313" key="15">
    <source>
        <dbReference type="EMBL" id="KAL1541365.1"/>
    </source>
</evidence>
<evidence type="ECO:0000256" key="6">
    <source>
        <dbReference type="ARBA" id="ARBA00023125"/>
    </source>
</evidence>
<keyword evidence="3" id="KW-0597">Phosphoprotein</keyword>
<organism evidence="15 16">
    <name type="scientific">Salvia divinorum</name>
    <name type="common">Maria pastora</name>
    <name type="synonym">Diviner's sage</name>
    <dbReference type="NCBI Taxonomy" id="28513"/>
    <lineage>
        <taxon>Eukaryota</taxon>
        <taxon>Viridiplantae</taxon>
        <taxon>Streptophyta</taxon>
        <taxon>Embryophyta</taxon>
        <taxon>Tracheophyta</taxon>
        <taxon>Spermatophyta</taxon>
        <taxon>Magnoliopsida</taxon>
        <taxon>eudicotyledons</taxon>
        <taxon>Gunneridae</taxon>
        <taxon>Pentapetalae</taxon>
        <taxon>asterids</taxon>
        <taxon>lamiids</taxon>
        <taxon>Lamiales</taxon>
        <taxon>Lamiaceae</taxon>
        <taxon>Nepetoideae</taxon>
        <taxon>Mentheae</taxon>
        <taxon>Salviinae</taxon>
        <taxon>Salvia</taxon>
        <taxon>Salvia subgen. Calosphace</taxon>
    </lineage>
</organism>
<dbReference type="FunFam" id="1.10.10.10:FF:000057">
    <property type="entry name" value="Heat shock transcription factor 1"/>
    <property type="match status" value="1"/>
</dbReference>
<comment type="subcellular location">
    <subcellularLocation>
        <location evidence="1">Nucleus</location>
    </subcellularLocation>
</comment>
<dbReference type="InterPro" id="IPR000232">
    <property type="entry name" value="HSF_DNA-bd"/>
</dbReference>
<evidence type="ECO:0000256" key="8">
    <source>
        <dbReference type="ARBA" id="ARBA00023163"/>
    </source>
</evidence>
<evidence type="ECO:0000256" key="10">
    <source>
        <dbReference type="ARBA" id="ARBA00055747"/>
    </source>
</evidence>
<protein>
    <recommendedName>
        <fullName evidence="11">Heat stress transcription factor</fullName>
    </recommendedName>
</protein>
<dbReference type="Proteomes" id="UP001567538">
    <property type="component" value="Unassembled WGS sequence"/>
</dbReference>
<keyword evidence="7" id="KW-0010">Activator</keyword>
<comment type="caution">
    <text evidence="15">The sequence shown here is derived from an EMBL/GenBank/DDBJ whole genome shotgun (WGS) entry which is preliminary data.</text>
</comment>
<evidence type="ECO:0000256" key="11">
    <source>
        <dbReference type="ARBA" id="ARBA00081483"/>
    </source>
</evidence>
<evidence type="ECO:0000256" key="12">
    <source>
        <dbReference type="RuleBase" id="RU004020"/>
    </source>
</evidence>
<evidence type="ECO:0000313" key="16">
    <source>
        <dbReference type="Proteomes" id="UP001567538"/>
    </source>
</evidence>
<name>A0ABD1GB65_SALDI</name>
<keyword evidence="8" id="KW-0804">Transcription</keyword>
<keyword evidence="16" id="KW-1185">Reference proteome</keyword>
<dbReference type="PRINTS" id="PR00056">
    <property type="entry name" value="HSFDOMAIN"/>
</dbReference>
<dbReference type="PANTHER" id="PTHR10015:SF337">
    <property type="entry name" value="HEAT STRESS TRANSCRIPTION FACTOR A-3"/>
    <property type="match status" value="1"/>
</dbReference>
<gene>
    <name evidence="15" type="primary">HSFA3</name>
    <name evidence="15" type="ORF">AAHA92_25597</name>
</gene>
<dbReference type="PROSITE" id="PS00434">
    <property type="entry name" value="HSF_DOMAIN"/>
    <property type="match status" value="1"/>
</dbReference>
<comment type="function">
    <text evidence="10">DNA-binding protein that specifically binds heat shock promoter elements (HSE) and activates transcription.</text>
</comment>
<dbReference type="PANTHER" id="PTHR10015">
    <property type="entry name" value="HEAT SHOCK TRANSCRIPTION FACTOR"/>
    <property type="match status" value="1"/>
</dbReference>
<reference evidence="15 16" key="1">
    <citation type="submission" date="2024-06" db="EMBL/GenBank/DDBJ databases">
        <title>A chromosome level genome sequence of Diviner's sage (Salvia divinorum).</title>
        <authorList>
            <person name="Ford S.A."/>
            <person name="Ro D.-K."/>
            <person name="Ness R.W."/>
            <person name="Phillips M.A."/>
        </authorList>
    </citation>
    <scope>NUCLEOTIDE SEQUENCE [LARGE SCALE GENOMIC DNA]</scope>
    <source>
        <strain evidence="15">SAF-2024a</strain>
        <tissue evidence="15">Leaf</tissue>
    </source>
</reference>
<dbReference type="InterPro" id="IPR036388">
    <property type="entry name" value="WH-like_DNA-bd_sf"/>
</dbReference>
<evidence type="ECO:0000256" key="2">
    <source>
        <dbReference type="ARBA" id="ARBA00006403"/>
    </source>
</evidence>
<feature type="domain" description="HSF-type DNA-binding" evidence="14">
    <location>
        <begin position="142"/>
        <end position="166"/>
    </location>
</feature>
<dbReference type="SUPFAM" id="SSF46785">
    <property type="entry name" value="Winged helix' DNA-binding domain"/>
    <property type="match status" value="1"/>
</dbReference>